<dbReference type="EMBL" id="CASHTH010002937">
    <property type="protein sequence ID" value="CAI8037416.1"/>
    <property type="molecule type" value="Genomic_DNA"/>
</dbReference>
<feature type="non-terminal residue" evidence="1">
    <location>
        <position position="80"/>
    </location>
</feature>
<protein>
    <submittedName>
        <fullName evidence="1">Uncharacterized protein</fullName>
    </submittedName>
</protein>
<evidence type="ECO:0000313" key="1">
    <source>
        <dbReference type="EMBL" id="CAI8037416.1"/>
    </source>
</evidence>
<sequence>MVAWNQAETRLLVYGETYSVDFTPTRVEGRGTHECWTAGRRSRSGVSEPRQICNLIGRMSVTRERSGIDDVPSSLVALQQ</sequence>
<dbReference type="AlphaFoldDB" id="A0AA35SZ85"/>
<evidence type="ECO:0000313" key="2">
    <source>
        <dbReference type="Proteomes" id="UP001174909"/>
    </source>
</evidence>
<keyword evidence="2" id="KW-1185">Reference proteome</keyword>
<reference evidence="1" key="1">
    <citation type="submission" date="2023-03" db="EMBL/GenBank/DDBJ databases">
        <authorList>
            <person name="Steffen K."/>
            <person name="Cardenas P."/>
        </authorList>
    </citation>
    <scope>NUCLEOTIDE SEQUENCE</scope>
</reference>
<accession>A0AA35SZ85</accession>
<gene>
    <name evidence="1" type="ORF">GBAR_LOCUS20927</name>
</gene>
<dbReference type="Proteomes" id="UP001174909">
    <property type="component" value="Unassembled WGS sequence"/>
</dbReference>
<comment type="caution">
    <text evidence="1">The sequence shown here is derived from an EMBL/GenBank/DDBJ whole genome shotgun (WGS) entry which is preliminary data.</text>
</comment>
<organism evidence="1 2">
    <name type="scientific">Geodia barretti</name>
    <name type="common">Barrett's horny sponge</name>
    <dbReference type="NCBI Taxonomy" id="519541"/>
    <lineage>
        <taxon>Eukaryota</taxon>
        <taxon>Metazoa</taxon>
        <taxon>Porifera</taxon>
        <taxon>Demospongiae</taxon>
        <taxon>Heteroscleromorpha</taxon>
        <taxon>Tetractinellida</taxon>
        <taxon>Astrophorina</taxon>
        <taxon>Geodiidae</taxon>
        <taxon>Geodia</taxon>
    </lineage>
</organism>
<name>A0AA35SZ85_GEOBA</name>
<proteinExistence type="predicted"/>